<dbReference type="Pfam" id="PF04319">
    <property type="entry name" value="NifZ"/>
    <property type="match status" value="1"/>
</dbReference>
<dbReference type="InterPro" id="IPR007415">
    <property type="entry name" value="Nitrogenase_MoFe_mat_NifZ"/>
</dbReference>
<dbReference type="AlphaFoldDB" id="A0A1I4YZ42"/>
<evidence type="ECO:0000313" key="3">
    <source>
        <dbReference type="EMBL" id="SFN43272.1"/>
    </source>
</evidence>
<organism evidence="3 4">
    <name type="scientific">Formivibrio citricus</name>
    <dbReference type="NCBI Taxonomy" id="83765"/>
    <lineage>
        <taxon>Bacteria</taxon>
        <taxon>Pseudomonadati</taxon>
        <taxon>Pseudomonadota</taxon>
        <taxon>Betaproteobacteria</taxon>
        <taxon>Neisseriales</taxon>
        <taxon>Chitinibacteraceae</taxon>
        <taxon>Formivibrio</taxon>
    </lineage>
</organism>
<accession>A0A1I4YZ42</accession>
<proteinExistence type="inferred from homology"/>
<evidence type="ECO:0000313" key="4">
    <source>
        <dbReference type="Proteomes" id="UP000242869"/>
    </source>
</evidence>
<sequence length="154" mass="17008">MPLKSQFQAGDAVRVLRPIRNDGTYPGKARGELLIRRGSKGVVQDVGTFLQDQIIYAVLFIDENRIVGCREEEVQAAGDPWIAHRFDSRDRVRAAGHLSIGGEIRARAGDIGQVMKVLNQSEPVQYQVIFGDRILQLPETLLTEINPDADAGLS</sequence>
<dbReference type="RefSeq" id="WP_218142660.1">
    <property type="nucleotide sequence ID" value="NZ_FOVE01000009.1"/>
</dbReference>
<reference evidence="4" key="1">
    <citation type="submission" date="2016-10" db="EMBL/GenBank/DDBJ databases">
        <authorList>
            <person name="Varghese N."/>
            <person name="Submissions S."/>
        </authorList>
    </citation>
    <scope>NUCLEOTIDE SEQUENCE [LARGE SCALE GENOMIC DNA]</scope>
    <source>
        <strain evidence="4">DSM 6150</strain>
    </source>
</reference>
<gene>
    <name evidence="3" type="ORF">SAMN05660284_01466</name>
</gene>
<name>A0A1I4YZ42_9NEIS</name>
<keyword evidence="4" id="KW-1185">Reference proteome</keyword>
<dbReference type="STRING" id="83765.SAMN05660284_01466"/>
<dbReference type="EMBL" id="FOVE01000009">
    <property type="protein sequence ID" value="SFN43272.1"/>
    <property type="molecule type" value="Genomic_DNA"/>
</dbReference>
<evidence type="ECO:0000256" key="2">
    <source>
        <dbReference type="ARBA" id="ARBA00023231"/>
    </source>
</evidence>
<keyword evidence="2" id="KW-0535">Nitrogen fixation</keyword>
<comment type="similarity">
    <text evidence="1">Belongs to the NifZ family.</text>
</comment>
<evidence type="ECO:0000256" key="1">
    <source>
        <dbReference type="ARBA" id="ARBA00008027"/>
    </source>
</evidence>
<protein>
    <submittedName>
        <fullName evidence="3">Nitrogen fixation protein NifZ</fullName>
    </submittedName>
</protein>
<dbReference type="Proteomes" id="UP000242869">
    <property type="component" value="Unassembled WGS sequence"/>
</dbReference>
<dbReference type="GO" id="GO:0009399">
    <property type="term" value="P:nitrogen fixation"/>
    <property type="evidence" value="ECO:0007669"/>
    <property type="project" value="InterPro"/>
</dbReference>